<evidence type="ECO:0000313" key="5">
    <source>
        <dbReference type="EMBL" id="KAB1203064.1"/>
    </source>
</evidence>
<comment type="caution">
    <text evidence="5">The sequence shown here is derived from an EMBL/GenBank/DDBJ whole genome shotgun (WGS) entry which is preliminary data.</text>
</comment>
<dbReference type="Pfam" id="PF21032">
    <property type="entry name" value="PROPPIN"/>
    <property type="match status" value="1"/>
</dbReference>
<dbReference type="PANTHER" id="PTHR11227">
    <property type="entry name" value="WD-REPEAT PROTEIN INTERACTING WITH PHOSPHOINOSIDES WIPI -RELATED"/>
    <property type="match status" value="1"/>
</dbReference>
<comment type="subcellular location">
    <subcellularLocation>
        <location evidence="1">Preautophagosomal structure membrane</location>
        <topology evidence="1">Peripheral membrane protein</topology>
    </subcellularLocation>
</comment>
<evidence type="ECO:0000313" key="6">
    <source>
        <dbReference type="Proteomes" id="UP000516437"/>
    </source>
</evidence>
<dbReference type="InterPro" id="IPR001680">
    <property type="entry name" value="WD40_rpt"/>
</dbReference>
<reference evidence="5 6" key="1">
    <citation type="journal article" date="2019" name="Plant Biotechnol. J.">
        <title>The red bayberry genome and genetic basis of sex determination.</title>
        <authorList>
            <person name="Jia H.M."/>
            <person name="Jia H.J."/>
            <person name="Cai Q.L."/>
            <person name="Wang Y."/>
            <person name="Zhao H.B."/>
            <person name="Yang W.F."/>
            <person name="Wang G.Y."/>
            <person name="Li Y.H."/>
            <person name="Zhan D.L."/>
            <person name="Shen Y.T."/>
            <person name="Niu Q.F."/>
            <person name="Chang L."/>
            <person name="Qiu J."/>
            <person name="Zhao L."/>
            <person name="Xie H.B."/>
            <person name="Fu W.Y."/>
            <person name="Jin J."/>
            <person name="Li X.W."/>
            <person name="Jiao Y."/>
            <person name="Zhou C.C."/>
            <person name="Tu T."/>
            <person name="Chai C.Y."/>
            <person name="Gao J.L."/>
            <person name="Fan L.J."/>
            <person name="van de Weg E."/>
            <person name="Wang J.Y."/>
            <person name="Gao Z.S."/>
        </authorList>
    </citation>
    <scope>NUCLEOTIDE SEQUENCE [LARGE SCALE GENOMIC DNA]</scope>
    <source>
        <tissue evidence="5">Leaves</tissue>
    </source>
</reference>
<dbReference type="GO" id="GO:0034045">
    <property type="term" value="C:phagophore assembly site membrane"/>
    <property type="evidence" value="ECO:0007669"/>
    <property type="project" value="UniProtKB-SubCell"/>
</dbReference>
<proteinExistence type="inferred from homology"/>
<dbReference type="InterPro" id="IPR048720">
    <property type="entry name" value="PROPPIN"/>
</dbReference>
<evidence type="ECO:0000256" key="2">
    <source>
        <dbReference type="ARBA" id="ARBA00022574"/>
    </source>
</evidence>
<evidence type="ECO:0000256" key="1">
    <source>
        <dbReference type="ARBA" id="ARBA00004623"/>
    </source>
</evidence>
<keyword evidence="2" id="KW-0853">WD repeat</keyword>
<dbReference type="EMBL" id="RXIC02000026">
    <property type="protein sequence ID" value="KAB1203064.1"/>
    <property type="molecule type" value="Genomic_DNA"/>
</dbReference>
<dbReference type="SMART" id="SM00320">
    <property type="entry name" value="WD40"/>
    <property type="match status" value="2"/>
</dbReference>
<keyword evidence="3" id="KW-0677">Repeat</keyword>
<name>A0A6A1URF9_9ROSI</name>
<dbReference type="Gene3D" id="2.130.10.10">
    <property type="entry name" value="YVTN repeat-like/Quinoprotein amine dehydrogenase"/>
    <property type="match status" value="1"/>
</dbReference>
<comment type="similarity">
    <text evidence="4">Belongs to the WD repeat PROPPIN family.</text>
</comment>
<keyword evidence="6" id="KW-1185">Reference proteome</keyword>
<organism evidence="5 6">
    <name type="scientific">Morella rubra</name>
    <name type="common">Chinese bayberry</name>
    <dbReference type="NCBI Taxonomy" id="262757"/>
    <lineage>
        <taxon>Eukaryota</taxon>
        <taxon>Viridiplantae</taxon>
        <taxon>Streptophyta</taxon>
        <taxon>Embryophyta</taxon>
        <taxon>Tracheophyta</taxon>
        <taxon>Spermatophyta</taxon>
        <taxon>Magnoliopsida</taxon>
        <taxon>eudicotyledons</taxon>
        <taxon>Gunneridae</taxon>
        <taxon>Pentapetalae</taxon>
        <taxon>rosids</taxon>
        <taxon>fabids</taxon>
        <taxon>Fagales</taxon>
        <taxon>Myricaceae</taxon>
        <taxon>Morella</taxon>
    </lineage>
</organism>
<protein>
    <submittedName>
        <fullName evidence="5">Autophagy-related protein 18a</fullName>
    </submittedName>
</protein>
<accession>A0A6A1URF9</accession>
<dbReference type="InterPro" id="IPR036322">
    <property type="entry name" value="WD40_repeat_dom_sf"/>
</dbReference>
<sequence length="298" mass="32725">MALVSGGSQPKCPPNKVILWHDKHACCIGELVFRSHVLFVRLLGDKIVVVLRHKVYMYSLPDLTLFHQIVTIANPDGLCSVSQLAGSLVLACPGLHKGQVRVERYSPNKIKYIMAHDSKIACLEFTLDGQFLATASSKGTLVRVFSTIDGTLLQEVRRGRDTAKIYGLAFSSNAEWLAVSSDKGTVHVFTLKVNPPLLANDKSQHASDANPSAVKQSSSSSLSFIKGMLPKYLTSEWSVAQFHLPPGSRHIVAFGQQKNTVVIVGRDGSFYRCQFDPEKGGKMTQLECHDFLKPEEAS</sequence>
<evidence type="ECO:0000256" key="4">
    <source>
        <dbReference type="ARBA" id="ARBA00025740"/>
    </source>
</evidence>
<dbReference type="Proteomes" id="UP000516437">
    <property type="component" value="Chromosome 8"/>
</dbReference>
<gene>
    <name evidence="5" type="ORF">CJ030_MR8G005548</name>
</gene>
<evidence type="ECO:0000256" key="3">
    <source>
        <dbReference type="ARBA" id="ARBA00022737"/>
    </source>
</evidence>
<dbReference type="SUPFAM" id="SSF50978">
    <property type="entry name" value="WD40 repeat-like"/>
    <property type="match status" value="1"/>
</dbReference>
<dbReference type="AlphaFoldDB" id="A0A6A1URF9"/>
<dbReference type="OrthoDB" id="1667587at2759"/>
<dbReference type="InterPro" id="IPR015943">
    <property type="entry name" value="WD40/YVTN_repeat-like_dom_sf"/>
</dbReference>